<keyword evidence="2" id="KW-0288">FMN</keyword>
<name>A0A6B9FXJ1_9HYPH</name>
<evidence type="ECO:0000256" key="4">
    <source>
        <dbReference type="ARBA" id="ARBA00023033"/>
    </source>
</evidence>
<keyword evidence="1" id="KW-0285">Flavoprotein</keyword>
<dbReference type="InterPro" id="IPR011251">
    <property type="entry name" value="Luciferase-like_dom"/>
</dbReference>
<dbReference type="InterPro" id="IPR050172">
    <property type="entry name" value="SsuD_RutA_monooxygenase"/>
</dbReference>
<dbReference type="Proteomes" id="UP000012488">
    <property type="component" value="Chromosome"/>
</dbReference>
<dbReference type="OrthoDB" id="9814695at2"/>
<dbReference type="PANTHER" id="PTHR42847:SF4">
    <property type="entry name" value="ALKANESULFONATE MONOOXYGENASE-RELATED"/>
    <property type="match status" value="1"/>
</dbReference>
<reference evidence="6 7" key="2">
    <citation type="journal article" date="2013" name="Genome Announc.">
        <title>Draft Genome Sequence of Methylobacterium mesophilicum Strain SR1.6/6, Isolated from Citrus sinensis.</title>
        <authorList>
            <person name="Marinho Almeida D."/>
            <person name="Dini-Andreote F."/>
            <person name="Camargo Neves A.A."/>
            <person name="Juca Ramos R.T."/>
            <person name="Andreote F.D."/>
            <person name="Carneiro A.R."/>
            <person name="Oliveira de Souza Lima A."/>
            <person name="Caracciolo Gomes de Sa P.H."/>
            <person name="Ribeiro Barbosa M.S."/>
            <person name="Araujo W.L."/>
            <person name="Silva A."/>
        </authorList>
    </citation>
    <scope>NUCLEOTIDE SEQUENCE [LARGE SCALE GENOMIC DNA]</scope>
    <source>
        <strain evidence="6 7">SR1.6/6</strain>
    </source>
</reference>
<dbReference type="InterPro" id="IPR036661">
    <property type="entry name" value="Luciferase-like_sf"/>
</dbReference>
<dbReference type="CDD" id="cd01094">
    <property type="entry name" value="Alkanesulfonate_monoxygenase"/>
    <property type="match status" value="1"/>
</dbReference>
<organism evidence="6 7">
    <name type="scientific">Methylobacterium mesophilicum SR1.6/6</name>
    <dbReference type="NCBI Taxonomy" id="908290"/>
    <lineage>
        <taxon>Bacteria</taxon>
        <taxon>Pseudomonadati</taxon>
        <taxon>Pseudomonadota</taxon>
        <taxon>Alphaproteobacteria</taxon>
        <taxon>Hyphomicrobiales</taxon>
        <taxon>Methylobacteriaceae</taxon>
        <taxon>Methylobacterium</taxon>
    </lineage>
</organism>
<evidence type="ECO:0000256" key="2">
    <source>
        <dbReference type="ARBA" id="ARBA00022643"/>
    </source>
</evidence>
<dbReference type="RefSeq" id="WP_010684202.1">
    <property type="nucleotide sequence ID" value="NZ_CP043538.1"/>
</dbReference>
<dbReference type="SUPFAM" id="SSF51679">
    <property type="entry name" value="Bacterial luciferase-like"/>
    <property type="match status" value="1"/>
</dbReference>
<dbReference type="EMBL" id="CP043538">
    <property type="protein sequence ID" value="QGY05378.1"/>
    <property type="molecule type" value="Genomic_DNA"/>
</dbReference>
<sequence>MGEPLRAPRFGIWAAVHGSRASHHDPDEPDDASWARNRALVLEAEALGFDSVLVAQHTMNPYDPGRDQLEAWTGAAALAALTRHIEIIAAIKPGLYHPVVLAKMALQIEHVSGGRFALNLVNAWNRAEFERAGLPFPAHDDRYAYGREWIGLVDRLMRGERVTFAGAHFRVEDYQLRPAGTFRPRPTIYLGGESEPARALAADHADVWFINGQPLADVAALIADVARRPAANGPLRYGLSAFVIARDTDAEAEAEHARLLALAQRDAGLRADTRARTDAASVMFAKTDAAAARHVGTNGGTAAGLVGSYATVAERIRAFHAAGIALFMLQFQPFEAEMRRFAEQVLPRVR</sequence>
<accession>A0A6B9FXJ1</accession>
<reference evidence="6 7" key="1">
    <citation type="journal article" date="2012" name="Genet. Mol. Biol.">
        <title>Analysis of 16S rRNA and mxaF genes revealing insights into Methylobacterium niche-specific plant association.</title>
        <authorList>
            <person name="Dourado M.N."/>
            <person name="Andreote F.D."/>
            <person name="Dini-Andreote F."/>
            <person name="Conti R."/>
            <person name="Araujo J.M."/>
            <person name="Araujo W.L."/>
        </authorList>
    </citation>
    <scope>NUCLEOTIDE SEQUENCE [LARGE SCALE GENOMIC DNA]</scope>
    <source>
        <strain evidence="6 7">SR1.6/6</strain>
    </source>
</reference>
<evidence type="ECO:0000259" key="5">
    <source>
        <dbReference type="Pfam" id="PF00296"/>
    </source>
</evidence>
<gene>
    <name evidence="6" type="ORF">MMSR116_28380</name>
</gene>
<protein>
    <submittedName>
        <fullName evidence="6">LLM class flavin-dependent oxidoreductase</fullName>
    </submittedName>
</protein>
<evidence type="ECO:0000313" key="6">
    <source>
        <dbReference type="EMBL" id="QGY05378.1"/>
    </source>
</evidence>
<dbReference type="GO" id="GO:0008726">
    <property type="term" value="F:alkanesulfonate monooxygenase activity"/>
    <property type="evidence" value="ECO:0007669"/>
    <property type="project" value="TreeGrafter"/>
</dbReference>
<feature type="domain" description="Luciferase-like" evidence="5">
    <location>
        <begin position="10"/>
        <end position="324"/>
    </location>
</feature>
<evidence type="ECO:0000256" key="1">
    <source>
        <dbReference type="ARBA" id="ARBA00022630"/>
    </source>
</evidence>
<dbReference type="Pfam" id="PF00296">
    <property type="entry name" value="Bac_luciferase"/>
    <property type="match status" value="1"/>
</dbReference>
<dbReference type="AlphaFoldDB" id="A0A6B9FXJ1"/>
<evidence type="ECO:0000256" key="3">
    <source>
        <dbReference type="ARBA" id="ARBA00023002"/>
    </source>
</evidence>
<keyword evidence="3" id="KW-0560">Oxidoreductase</keyword>
<dbReference type="KEGG" id="mmes:MMSR116_28380"/>
<keyword evidence="4" id="KW-0503">Monooxygenase</keyword>
<dbReference type="Gene3D" id="3.20.20.30">
    <property type="entry name" value="Luciferase-like domain"/>
    <property type="match status" value="1"/>
</dbReference>
<dbReference type="GO" id="GO:0046306">
    <property type="term" value="P:alkanesulfonate catabolic process"/>
    <property type="evidence" value="ECO:0007669"/>
    <property type="project" value="TreeGrafter"/>
</dbReference>
<evidence type="ECO:0000313" key="7">
    <source>
        <dbReference type="Proteomes" id="UP000012488"/>
    </source>
</evidence>
<dbReference type="PANTHER" id="PTHR42847">
    <property type="entry name" value="ALKANESULFONATE MONOOXYGENASE"/>
    <property type="match status" value="1"/>
</dbReference>
<proteinExistence type="predicted"/>